<proteinExistence type="predicted"/>
<dbReference type="OrthoDB" id="10251809at2759"/>
<dbReference type="Proteomes" id="UP000324800">
    <property type="component" value="Unassembled WGS sequence"/>
</dbReference>
<comment type="caution">
    <text evidence="1">The sequence shown here is derived from an EMBL/GenBank/DDBJ whole genome shotgun (WGS) entry which is preliminary data.</text>
</comment>
<accession>A0A5J4V5N7</accession>
<dbReference type="AlphaFoldDB" id="A0A5J4V5N7"/>
<protein>
    <submittedName>
        <fullName evidence="1">Putative Dynein beta chain, ciliary</fullName>
    </submittedName>
</protein>
<dbReference type="EMBL" id="SNRW01009834">
    <property type="protein sequence ID" value="KAA6377421.1"/>
    <property type="molecule type" value="Genomic_DNA"/>
</dbReference>
<sequence length="186" mass="21006">MSEEKKKLDPRVEWIADRVSSTLKVKGDKLARIYTEEVSKTALNDFFELATVKKLIVYENLKNELCASLVFPPSMKRKSLYFEKTKDVLGPDDIAKECRYQDFTYQPLELLEVLNREIYLPMAQNHRTVQAIPDTIAQDVVQQFHHLSAATSVTVGKAKGQTLLAIPQIPVSAQTVTTPDGQTQPL</sequence>
<reference evidence="1 2" key="1">
    <citation type="submission" date="2019-03" db="EMBL/GenBank/DDBJ databases">
        <title>Single cell metagenomics reveals metabolic interactions within the superorganism composed of flagellate Streblomastix strix and complex community of Bacteroidetes bacteria on its surface.</title>
        <authorList>
            <person name="Treitli S.C."/>
            <person name="Kolisko M."/>
            <person name="Husnik F."/>
            <person name="Keeling P."/>
            <person name="Hampl V."/>
        </authorList>
    </citation>
    <scope>NUCLEOTIDE SEQUENCE [LARGE SCALE GENOMIC DNA]</scope>
    <source>
        <strain evidence="1">ST1C</strain>
    </source>
</reference>
<evidence type="ECO:0000313" key="2">
    <source>
        <dbReference type="Proteomes" id="UP000324800"/>
    </source>
</evidence>
<gene>
    <name evidence="1" type="ORF">EZS28_027052</name>
</gene>
<organism evidence="1 2">
    <name type="scientific">Streblomastix strix</name>
    <dbReference type="NCBI Taxonomy" id="222440"/>
    <lineage>
        <taxon>Eukaryota</taxon>
        <taxon>Metamonada</taxon>
        <taxon>Preaxostyla</taxon>
        <taxon>Oxymonadida</taxon>
        <taxon>Streblomastigidae</taxon>
        <taxon>Streblomastix</taxon>
    </lineage>
</organism>
<evidence type="ECO:0000313" key="1">
    <source>
        <dbReference type="EMBL" id="KAA6377421.1"/>
    </source>
</evidence>
<name>A0A5J4V5N7_9EUKA</name>
<feature type="non-terminal residue" evidence="1">
    <location>
        <position position="186"/>
    </location>
</feature>